<evidence type="ECO:0000256" key="13">
    <source>
        <dbReference type="ARBA" id="ARBA00038359"/>
    </source>
</evidence>
<feature type="transmembrane region" description="Helical" evidence="16">
    <location>
        <begin position="399"/>
        <end position="422"/>
    </location>
</feature>
<evidence type="ECO:0000259" key="17">
    <source>
        <dbReference type="PROSITE" id="PS52012"/>
    </source>
</evidence>
<evidence type="ECO:0000256" key="3">
    <source>
        <dbReference type="ARBA" id="ARBA00004613"/>
    </source>
</evidence>
<comment type="similarity">
    <text evidence="4">Belongs to the RBT5 family.</text>
</comment>
<keyword evidence="14" id="KW-0479">Metal-binding</keyword>
<dbReference type="PANTHER" id="PTHR33048">
    <property type="entry name" value="PTH11-LIKE INTEGRAL MEMBRANE PROTEIN (AFU_ORTHOLOGUE AFUA_5G11245)"/>
    <property type="match status" value="1"/>
</dbReference>
<dbReference type="Pfam" id="PF20684">
    <property type="entry name" value="Fung_rhodopsin"/>
    <property type="match status" value="1"/>
</dbReference>
<feature type="domain" description="CFEM" evidence="17">
    <location>
        <begin position="69"/>
        <end position="180"/>
    </location>
</feature>
<dbReference type="PANTHER" id="PTHR33048:SF143">
    <property type="entry name" value="EXTRACELLULAR MEMBRANE PROTEIN CFEM DOMAIN-CONTAINING PROTEIN-RELATED"/>
    <property type="match status" value="1"/>
</dbReference>
<reference evidence="18 19" key="1">
    <citation type="journal article" date="2016" name="Sci. Rep.">
        <title>Insights into Adaptations to a Near-Obligate Nematode Endoparasitic Lifestyle from the Finished Genome of Drechmeria coniospora.</title>
        <authorList>
            <person name="Zhang L."/>
            <person name="Zhou Z."/>
            <person name="Guo Q."/>
            <person name="Fokkens L."/>
            <person name="Miskei M."/>
            <person name="Pocsi I."/>
            <person name="Zhang W."/>
            <person name="Chen M."/>
            <person name="Wang L."/>
            <person name="Sun Y."/>
            <person name="Donzelli B.G."/>
            <person name="Gibson D.M."/>
            <person name="Nelson D.R."/>
            <person name="Luo J.G."/>
            <person name="Rep M."/>
            <person name="Liu H."/>
            <person name="Yang S."/>
            <person name="Wang J."/>
            <person name="Krasnoff S.B."/>
            <person name="Xu Y."/>
            <person name="Molnar I."/>
            <person name="Lin M."/>
        </authorList>
    </citation>
    <scope>NUCLEOTIDE SEQUENCE [LARGE SCALE GENOMIC DNA]</scope>
    <source>
        <strain evidence="18 19">ARSEF 6962</strain>
    </source>
</reference>
<dbReference type="InterPro" id="IPR052337">
    <property type="entry name" value="SAT4-like"/>
</dbReference>
<feature type="disulfide bond" evidence="14">
    <location>
        <begin position="101"/>
        <end position="132"/>
    </location>
</feature>
<dbReference type="AlphaFoldDB" id="A0A151GA52"/>
<evidence type="ECO:0000256" key="8">
    <source>
        <dbReference type="ARBA" id="ARBA00022729"/>
    </source>
</evidence>
<keyword evidence="11 14" id="KW-1015">Disulfide bond</keyword>
<sequence length="482" mass="52348">MRVCLRAFIPDKRPDCRHPSGCHRESSLAHGDPRPASSVDFPPSTSHHRLASSDGTDGATDVVVIMRSSLLLSLAAVVVVAARAADTATVAASLPPCALTCLTAAVESSKCTVTDLACLCADDALQERVGRCLESSCTLSEALSATNTTKTACDAPVRDRSAQYVETVIPLGVVAIVMTATRLVFMQFFSAARALRPDDWAMAATLVICVAGLVVGVEGLAANGLGRDVWTMTVSEISTFALYFFVMEVLYVVGISLIKLSLSLFYLQIFLGPSIRVLLWATVVFNVLYGVVFTITAIFQCSPVSYFWDQYLPGADGSCININVFGWLNAAIGVLIDLWMIGVPLCQVFRLHMHWKKKVGVAVMFLLGTFVTVVSIFRLHSLIYFAKSSNPTWDQWTTAYWSVIEINVGMICTCLPTFRLILVRLFPTVFGASRSTTSYQQSLACQERSKTRPEEAGAAGLDSHYEAAVTQSVRRSTTRSEA</sequence>
<evidence type="ECO:0000256" key="12">
    <source>
        <dbReference type="ARBA" id="ARBA00023288"/>
    </source>
</evidence>
<feature type="disulfide bond" evidence="14">
    <location>
        <begin position="97"/>
        <end position="137"/>
    </location>
</feature>
<feature type="transmembrane region" description="Helical" evidence="16">
    <location>
        <begin position="168"/>
        <end position="189"/>
    </location>
</feature>
<evidence type="ECO:0000256" key="15">
    <source>
        <dbReference type="SAM" id="MobiDB-lite"/>
    </source>
</evidence>
<evidence type="ECO:0000256" key="16">
    <source>
        <dbReference type="SAM" id="Phobius"/>
    </source>
</evidence>
<dbReference type="PROSITE" id="PS52012">
    <property type="entry name" value="CFEM"/>
    <property type="match status" value="1"/>
</dbReference>
<dbReference type="GO" id="GO:0046872">
    <property type="term" value="F:metal ion binding"/>
    <property type="evidence" value="ECO:0007669"/>
    <property type="project" value="UniProtKB-UniRule"/>
</dbReference>
<dbReference type="SMART" id="SM00747">
    <property type="entry name" value="CFEM"/>
    <property type="match status" value="1"/>
</dbReference>
<accession>A0A151GA52</accession>
<evidence type="ECO:0000256" key="9">
    <source>
        <dbReference type="ARBA" id="ARBA00022989"/>
    </source>
</evidence>
<dbReference type="InterPro" id="IPR008427">
    <property type="entry name" value="Extracellular_membr_CFEM_dom"/>
</dbReference>
<dbReference type="GeneID" id="63718554"/>
<comment type="subcellular location">
    <subcellularLocation>
        <location evidence="2">Membrane</location>
        <topology evidence="2">Lipid-anchor</topology>
        <topology evidence="2">GPI-anchor</topology>
    </subcellularLocation>
    <subcellularLocation>
        <location evidence="1">Membrane</location>
        <topology evidence="1">Multi-pass membrane protein</topology>
    </subcellularLocation>
    <subcellularLocation>
        <location evidence="3">Secreted</location>
    </subcellularLocation>
</comment>
<feature type="region of interest" description="Disordered" evidence="15">
    <location>
        <begin position="18"/>
        <end position="55"/>
    </location>
</feature>
<dbReference type="InterPro" id="IPR049326">
    <property type="entry name" value="Rhodopsin_dom_fungi"/>
</dbReference>
<feature type="disulfide bond" evidence="14">
    <location>
        <begin position="111"/>
        <end position="118"/>
    </location>
</feature>
<organism evidence="18 19">
    <name type="scientific">Drechmeria coniospora</name>
    <name type="common">Nematophagous fungus</name>
    <name type="synonym">Meria coniospora</name>
    <dbReference type="NCBI Taxonomy" id="98403"/>
    <lineage>
        <taxon>Eukaryota</taxon>
        <taxon>Fungi</taxon>
        <taxon>Dikarya</taxon>
        <taxon>Ascomycota</taxon>
        <taxon>Pezizomycotina</taxon>
        <taxon>Sordariomycetes</taxon>
        <taxon>Hypocreomycetidae</taxon>
        <taxon>Hypocreales</taxon>
        <taxon>Ophiocordycipitaceae</taxon>
        <taxon>Drechmeria</taxon>
    </lineage>
</organism>
<feature type="transmembrane region" description="Helical" evidence="16">
    <location>
        <begin position="201"/>
        <end position="222"/>
    </location>
</feature>
<keyword evidence="12" id="KW-0449">Lipoprotein</keyword>
<keyword evidence="14" id="KW-0408">Iron</keyword>
<keyword evidence="9 16" id="KW-1133">Transmembrane helix</keyword>
<feature type="transmembrane region" description="Helical" evidence="16">
    <location>
        <begin position="320"/>
        <end position="339"/>
    </location>
</feature>
<dbReference type="InParanoid" id="A0A151GA52"/>
<dbReference type="GO" id="GO:0098552">
    <property type="term" value="C:side of membrane"/>
    <property type="evidence" value="ECO:0007669"/>
    <property type="project" value="UniProtKB-KW"/>
</dbReference>
<evidence type="ECO:0000313" key="19">
    <source>
        <dbReference type="Proteomes" id="UP000076580"/>
    </source>
</evidence>
<dbReference type="RefSeq" id="XP_040653314.1">
    <property type="nucleotide sequence ID" value="XM_040803210.1"/>
</dbReference>
<evidence type="ECO:0000256" key="4">
    <source>
        <dbReference type="ARBA" id="ARBA00010031"/>
    </source>
</evidence>
<keyword evidence="8" id="KW-0732">Signal</keyword>
<keyword evidence="7 16" id="KW-0812">Transmembrane</keyword>
<protein>
    <recommendedName>
        <fullName evidence="17">CFEM domain-containing protein</fullName>
    </recommendedName>
</protein>
<evidence type="ECO:0000256" key="11">
    <source>
        <dbReference type="ARBA" id="ARBA00023157"/>
    </source>
</evidence>
<comment type="caution">
    <text evidence="18">The sequence shown here is derived from an EMBL/GenBank/DDBJ whole genome shotgun (WGS) entry which is preliminary data.</text>
</comment>
<dbReference type="Proteomes" id="UP000076580">
    <property type="component" value="Chromosome 03"/>
</dbReference>
<dbReference type="Pfam" id="PF05730">
    <property type="entry name" value="CFEM"/>
    <property type="match status" value="1"/>
</dbReference>
<evidence type="ECO:0000256" key="7">
    <source>
        <dbReference type="ARBA" id="ARBA00022692"/>
    </source>
</evidence>
<keyword evidence="5" id="KW-0964">Secreted</keyword>
<comment type="similarity">
    <text evidence="13">Belongs to the SAT4 family.</text>
</comment>
<evidence type="ECO:0000313" key="18">
    <source>
        <dbReference type="EMBL" id="KYK53962.1"/>
    </source>
</evidence>
<feature type="binding site" description="axial binding residue" evidence="14">
    <location>
        <position position="115"/>
    </location>
    <ligand>
        <name>heme</name>
        <dbReference type="ChEBI" id="CHEBI:30413"/>
    </ligand>
    <ligandPart>
        <name>Fe</name>
        <dbReference type="ChEBI" id="CHEBI:18248"/>
    </ligandPart>
</feature>
<keyword evidence="6" id="KW-0325">Glycoprotein</keyword>
<dbReference type="STRING" id="98403.A0A151GA52"/>
<name>A0A151GA52_DRECN</name>
<feature type="disulfide bond" evidence="14">
    <location>
        <begin position="120"/>
        <end position="153"/>
    </location>
</feature>
<feature type="transmembrane region" description="Helical" evidence="16">
    <location>
        <begin position="242"/>
        <end position="265"/>
    </location>
</feature>
<dbReference type="GO" id="GO:0005576">
    <property type="term" value="C:extracellular region"/>
    <property type="evidence" value="ECO:0007669"/>
    <property type="project" value="UniProtKB-SubCell"/>
</dbReference>
<evidence type="ECO:0000256" key="14">
    <source>
        <dbReference type="PROSITE-ProRule" id="PRU01356"/>
    </source>
</evidence>
<keyword evidence="19" id="KW-1185">Reference proteome</keyword>
<evidence type="ECO:0000256" key="1">
    <source>
        <dbReference type="ARBA" id="ARBA00004141"/>
    </source>
</evidence>
<evidence type="ECO:0000256" key="2">
    <source>
        <dbReference type="ARBA" id="ARBA00004589"/>
    </source>
</evidence>
<evidence type="ECO:0000256" key="6">
    <source>
        <dbReference type="ARBA" id="ARBA00022622"/>
    </source>
</evidence>
<feature type="transmembrane region" description="Helical" evidence="16">
    <location>
        <begin position="359"/>
        <end position="379"/>
    </location>
</feature>
<keyword evidence="14" id="KW-0349">Heme</keyword>
<keyword evidence="10 16" id="KW-0472">Membrane</keyword>
<keyword evidence="6" id="KW-0336">GPI-anchor</keyword>
<proteinExistence type="inferred from homology"/>
<gene>
    <name evidence="18" type="ORF">DCS_05911</name>
</gene>
<feature type="transmembrane region" description="Helical" evidence="16">
    <location>
        <begin position="277"/>
        <end position="300"/>
    </location>
</feature>
<evidence type="ECO:0000256" key="5">
    <source>
        <dbReference type="ARBA" id="ARBA00022525"/>
    </source>
</evidence>
<evidence type="ECO:0000256" key="10">
    <source>
        <dbReference type="ARBA" id="ARBA00023136"/>
    </source>
</evidence>
<feature type="compositionally biased region" description="Basic and acidic residues" evidence="15">
    <location>
        <begin position="18"/>
        <end position="33"/>
    </location>
</feature>
<dbReference type="EMBL" id="LAYC01000003">
    <property type="protein sequence ID" value="KYK53962.1"/>
    <property type="molecule type" value="Genomic_DNA"/>
</dbReference>